<sequence>TVLFLALCFVLEGLKVVSNLSQYYAVVGLVLVSVVGCGWWLRFLSLIFLMVYLGGMLEFFVYSVYLAAEPF</sequence>
<dbReference type="Proteomes" id="UP000589495">
    <property type="component" value="Unassembled WGS sequence"/>
</dbReference>
<protein>
    <submittedName>
        <fullName evidence="2">NU6M oxidoreductase</fullName>
    </submittedName>
</protein>
<keyword evidence="1" id="KW-0812">Transmembrane</keyword>
<organism evidence="2 3">
    <name type="scientific">Vireo altiloquus</name>
    <name type="common">Black-whiskered vireo</name>
    <name type="synonym">Muscicapa altiloqua</name>
    <dbReference type="NCBI Taxonomy" id="34956"/>
    <lineage>
        <taxon>Eukaryota</taxon>
        <taxon>Metazoa</taxon>
        <taxon>Chordata</taxon>
        <taxon>Craniata</taxon>
        <taxon>Vertebrata</taxon>
        <taxon>Euteleostomi</taxon>
        <taxon>Archelosauria</taxon>
        <taxon>Archosauria</taxon>
        <taxon>Dinosauria</taxon>
        <taxon>Saurischia</taxon>
        <taxon>Theropoda</taxon>
        <taxon>Coelurosauria</taxon>
        <taxon>Aves</taxon>
        <taxon>Neognathae</taxon>
        <taxon>Neoaves</taxon>
        <taxon>Telluraves</taxon>
        <taxon>Australaves</taxon>
        <taxon>Passeriformes</taxon>
        <taxon>Corvoidea</taxon>
        <taxon>Vireonidae</taxon>
        <taxon>Vireoninae</taxon>
        <taxon>Vireo</taxon>
    </lineage>
</organism>
<feature type="transmembrane region" description="Helical" evidence="1">
    <location>
        <begin position="46"/>
        <end position="68"/>
    </location>
</feature>
<evidence type="ECO:0000313" key="2">
    <source>
        <dbReference type="EMBL" id="NWT13891.1"/>
    </source>
</evidence>
<keyword evidence="3" id="KW-1185">Reference proteome</keyword>
<name>A0A7K5L6W5_VIRAL</name>
<keyword evidence="1" id="KW-1133">Transmembrane helix</keyword>
<feature type="non-terminal residue" evidence="2">
    <location>
        <position position="1"/>
    </location>
</feature>
<evidence type="ECO:0000256" key="1">
    <source>
        <dbReference type="SAM" id="Phobius"/>
    </source>
</evidence>
<keyword evidence="1" id="KW-0472">Membrane</keyword>
<accession>A0A7K5L6W5</accession>
<dbReference type="EMBL" id="VZRF01007840">
    <property type="protein sequence ID" value="NWT13891.1"/>
    <property type="molecule type" value="Genomic_DNA"/>
</dbReference>
<evidence type="ECO:0000313" key="3">
    <source>
        <dbReference type="Proteomes" id="UP000589495"/>
    </source>
</evidence>
<feature type="transmembrane region" description="Helical" evidence="1">
    <location>
        <begin position="23"/>
        <end position="41"/>
    </location>
</feature>
<feature type="non-terminal residue" evidence="2">
    <location>
        <position position="71"/>
    </location>
</feature>
<reference evidence="2 3" key="1">
    <citation type="submission" date="2019-09" db="EMBL/GenBank/DDBJ databases">
        <title>Bird 10,000 Genomes (B10K) Project - Family phase.</title>
        <authorList>
            <person name="Zhang G."/>
        </authorList>
    </citation>
    <scope>NUCLEOTIDE SEQUENCE [LARGE SCALE GENOMIC DNA]</scope>
    <source>
        <strain evidence="2">B10K-DU-001-22</strain>
        <tissue evidence="2">Muscle</tissue>
    </source>
</reference>
<comment type="caution">
    <text evidence="2">The sequence shown here is derived from an EMBL/GenBank/DDBJ whole genome shotgun (WGS) entry which is preliminary data.</text>
</comment>
<gene>
    <name evidence="2" type="primary">Mtnd6_2</name>
    <name evidence="2" type="ORF">VIRALT_R14898</name>
</gene>
<proteinExistence type="predicted"/>
<dbReference type="AlphaFoldDB" id="A0A7K5L6W5"/>